<feature type="domain" description="DUS-like FMN-binding" evidence="8">
    <location>
        <begin position="14"/>
        <end position="263"/>
    </location>
</feature>
<dbReference type="InterPro" id="IPR013785">
    <property type="entry name" value="Aldolase_TIM"/>
</dbReference>
<name>Q1JWD3_DESA6</name>
<dbReference type="Proteomes" id="UP000005695">
    <property type="component" value="Unassembled WGS sequence"/>
</dbReference>
<keyword evidence="2 5" id="KW-0288">FMN</keyword>
<dbReference type="GO" id="GO:0003723">
    <property type="term" value="F:RNA binding"/>
    <property type="evidence" value="ECO:0007669"/>
    <property type="project" value="TreeGrafter"/>
</dbReference>
<reference evidence="9" key="2">
    <citation type="submission" date="2006-05" db="EMBL/GenBank/DDBJ databases">
        <title>Sequencing of the draft genome and assembly of Desulfuromonas acetoxidans DSM 684.</title>
        <authorList>
            <consortium name="US DOE Joint Genome Institute (JGI-PGF)"/>
            <person name="Copeland A."/>
            <person name="Lucas S."/>
            <person name="Lapidus A."/>
            <person name="Barry K."/>
            <person name="Detter J.C."/>
            <person name="Glavina del Rio T."/>
            <person name="Hammon N."/>
            <person name="Israni S."/>
            <person name="Dalin E."/>
            <person name="Tice H."/>
            <person name="Bruce D."/>
            <person name="Pitluck S."/>
            <person name="Richardson P."/>
        </authorList>
    </citation>
    <scope>NUCLEOTIDE SEQUENCE [LARGE SCALE GENOMIC DNA]</scope>
    <source>
        <strain evidence="9">DSM 684</strain>
    </source>
</reference>
<accession>Q1JWD3</accession>
<dbReference type="PIRSF" id="PIRSF006621">
    <property type="entry name" value="Dus"/>
    <property type="match status" value="1"/>
</dbReference>
<keyword evidence="10" id="KW-1185">Reference proteome</keyword>
<proteinExistence type="inferred from homology"/>
<comment type="caution">
    <text evidence="9">The sequence shown here is derived from an EMBL/GenBank/DDBJ whole genome shotgun (WGS) entry which is preliminary data.</text>
</comment>
<sequence length="320" mass="35346">MKTLPWQKGTFPLMLAPMQGLTNRAMRAVQCDIGQPDVVFTEFVRVSHVARQRITPNDRREILAGVDDVPLVVQLIGHRSESLAEAAQIVADLGGAHVNLNMGCPFGRTTTGKTGGAMLQEPEKIGDCLRAIRAAFHGSVSVKVRAGYDDPEQIFDLLPVFEKYGVDFIVLHPRTVVQKYADDADHAVTARVVAATALPVIANGDLFSEERARQVAEQTGAAGLMLGRGAIADPWLFQRIRGRGVEPDISQRLQQMVVYFDRLSENYVPLFCGEQQVLSKLKNVLDAFVDPELQTLKKKLRRCKTLSQFHDVLRAASLTM</sequence>
<evidence type="ECO:0000256" key="5">
    <source>
        <dbReference type="PIRNR" id="PIRNR006621"/>
    </source>
</evidence>
<dbReference type="Pfam" id="PF01207">
    <property type="entry name" value="Dus"/>
    <property type="match status" value="1"/>
</dbReference>
<keyword evidence="7" id="KW-0547">Nucleotide-binding</keyword>
<reference evidence="9" key="1">
    <citation type="submission" date="2006-05" db="EMBL/GenBank/DDBJ databases">
        <title>Annotation of the draft genome assembly of Desulfuromonas acetoxidans DSM 684.</title>
        <authorList>
            <consortium name="US DOE Joint Genome Institute (JGI-ORNL)"/>
            <person name="Larimer F."/>
            <person name="Land M."/>
            <person name="Hauser L."/>
        </authorList>
    </citation>
    <scope>NUCLEOTIDE SEQUENCE [LARGE SCALE GENOMIC DNA]</scope>
    <source>
        <strain evidence="9">DSM 684</strain>
    </source>
</reference>
<evidence type="ECO:0000256" key="1">
    <source>
        <dbReference type="ARBA" id="ARBA00022630"/>
    </source>
</evidence>
<dbReference type="CDD" id="cd02801">
    <property type="entry name" value="DUS_like_FMN"/>
    <property type="match status" value="1"/>
</dbReference>
<dbReference type="InterPro" id="IPR001269">
    <property type="entry name" value="DUS_fam"/>
</dbReference>
<evidence type="ECO:0000256" key="7">
    <source>
        <dbReference type="PIRSR" id="PIRSR006621-2"/>
    </source>
</evidence>
<feature type="binding site" evidence="7">
    <location>
        <position position="143"/>
    </location>
    <ligand>
        <name>FMN</name>
        <dbReference type="ChEBI" id="CHEBI:58210"/>
    </ligand>
</feature>
<evidence type="ECO:0000256" key="2">
    <source>
        <dbReference type="ARBA" id="ARBA00022643"/>
    </source>
</evidence>
<evidence type="ECO:0000256" key="3">
    <source>
        <dbReference type="ARBA" id="ARBA00022694"/>
    </source>
</evidence>
<dbReference type="InterPro" id="IPR035587">
    <property type="entry name" value="DUS-like_FMN-bd"/>
</dbReference>
<dbReference type="Gene3D" id="3.20.20.70">
    <property type="entry name" value="Aldolase class I"/>
    <property type="match status" value="1"/>
</dbReference>
<evidence type="ECO:0000313" key="10">
    <source>
        <dbReference type="Proteomes" id="UP000005695"/>
    </source>
</evidence>
<evidence type="ECO:0000313" key="9">
    <source>
        <dbReference type="EMBL" id="EAT14550.1"/>
    </source>
</evidence>
<organism evidence="9 10">
    <name type="scientific">Desulfuromonas acetoxidans (strain DSM 684 / 11070)</name>
    <dbReference type="NCBI Taxonomy" id="281689"/>
    <lineage>
        <taxon>Bacteria</taxon>
        <taxon>Pseudomonadati</taxon>
        <taxon>Thermodesulfobacteriota</taxon>
        <taxon>Desulfuromonadia</taxon>
        <taxon>Desulfuromonadales</taxon>
        <taxon>Desulfuromonadaceae</taxon>
        <taxon>Desulfuromonas</taxon>
    </lineage>
</organism>
<dbReference type="EMBL" id="AAEW02000022">
    <property type="protein sequence ID" value="EAT14550.1"/>
    <property type="molecule type" value="Genomic_DNA"/>
</dbReference>
<evidence type="ECO:0000259" key="8">
    <source>
        <dbReference type="Pfam" id="PF01207"/>
    </source>
</evidence>
<keyword evidence="4 5" id="KW-0560">Oxidoreductase</keyword>
<protein>
    <recommendedName>
        <fullName evidence="5">tRNA-dihydrouridine synthase</fullName>
        <ecNumber evidence="5">1.3.1.-</ecNumber>
    </recommendedName>
</protein>
<dbReference type="GO" id="GO:0017150">
    <property type="term" value="F:tRNA dihydrouridine synthase activity"/>
    <property type="evidence" value="ECO:0007669"/>
    <property type="project" value="InterPro"/>
</dbReference>
<feature type="binding site" evidence="7">
    <location>
        <position position="74"/>
    </location>
    <ligand>
        <name>FMN</name>
        <dbReference type="ChEBI" id="CHEBI:58210"/>
    </ligand>
</feature>
<feature type="active site" description="Proton donor" evidence="6">
    <location>
        <position position="104"/>
    </location>
</feature>
<comment type="cofactor">
    <cofactor evidence="5 7">
        <name>FMN</name>
        <dbReference type="ChEBI" id="CHEBI:58210"/>
    </cofactor>
</comment>
<keyword evidence="3 5" id="KW-0819">tRNA processing</keyword>
<dbReference type="SUPFAM" id="SSF51395">
    <property type="entry name" value="FMN-linked oxidoreductases"/>
    <property type="match status" value="1"/>
</dbReference>
<feature type="binding site" evidence="7">
    <location>
        <begin position="227"/>
        <end position="228"/>
    </location>
    <ligand>
        <name>FMN</name>
        <dbReference type="ChEBI" id="CHEBI:58210"/>
    </ligand>
</feature>
<dbReference type="RefSeq" id="WP_006002525.1">
    <property type="nucleotide sequence ID" value="NZ_AAEW02000022.1"/>
</dbReference>
<evidence type="ECO:0000256" key="4">
    <source>
        <dbReference type="ARBA" id="ARBA00023002"/>
    </source>
</evidence>
<comment type="function">
    <text evidence="5">Catalyzes the synthesis of 5,6-dihydrouridine (D), a modified base found in the D-loop of most tRNAs, via the reduction of the C5-C6 double bond in target uridines.</text>
</comment>
<dbReference type="AlphaFoldDB" id="Q1JWD3"/>
<dbReference type="PANTHER" id="PTHR45846">
    <property type="entry name" value="TRNA-DIHYDROURIDINE(47) SYNTHASE [NAD(P)(+)]-LIKE"/>
    <property type="match status" value="1"/>
</dbReference>
<keyword evidence="1 5" id="KW-0285">Flavoprotein</keyword>
<dbReference type="GO" id="GO:0050660">
    <property type="term" value="F:flavin adenine dinucleotide binding"/>
    <property type="evidence" value="ECO:0007669"/>
    <property type="project" value="InterPro"/>
</dbReference>
<comment type="similarity">
    <text evidence="5">Belongs to the dus family.</text>
</comment>
<feature type="binding site" evidence="7">
    <location>
        <position position="172"/>
    </location>
    <ligand>
        <name>FMN</name>
        <dbReference type="ChEBI" id="CHEBI:58210"/>
    </ligand>
</feature>
<gene>
    <name evidence="9" type="ORF">Dace_0349</name>
</gene>
<dbReference type="EC" id="1.3.1.-" evidence="5"/>
<dbReference type="PANTHER" id="PTHR45846:SF1">
    <property type="entry name" value="TRNA-DIHYDROURIDINE(47) SYNTHASE [NAD(P)(+)]-LIKE"/>
    <property type="match status" value="1"/>
</dbReference>
<evidence type="ECO:0000256" key="6">
    <source>
        <dbReference type="PIRSR" id="PIRSR006621-1"/>
    </source>
</evidence>